<dbReference type="EMBL" id="VSSQ01007985">
    <property type="protein sequence ID" value="MPM37541.1"/>
    <property type="molecule type" value="Genomic_DNA"/>
</dbReference>
<gene>
    <name evidence="1" type="ORF">SDC9_84159</name>
</gene>
<comment type="caution">
    <text evidence="1">The sequence shown here is derived from an EMBL/GenBank/DDBJ whole genome shotgun (WGS) entry which is preliminary data.</text>
</comment>
<accession>A0A644ZCD4</accession>
<proteinExistence type="predicted"/>
<protein>
    <submittedName>
        <fullName evidence="1">Uncharacterized protein</fullName>
    </submittedName>
</protein>
<evidence type="ECO:0000313" key="1">
    <source>
        <dbReference type="EMBL" id="MPM37541.1"/>
    </source>
</evidence>
<reference evidence="1" key="1">
    <citation type="submission" date="2019-08" db="EMBL/GenBank/DDBJ databases">
        <authorList>
            <person name="Kucharzyk K."/>
            <person name="Murdoch R.W."/>
            <person name="Higgins S."/>
            <person name="Loffler F."/>
        </authorList>
    </citation>
    <scope>NUCLEOTIDE SEQUENCE</scope>
</reference>
<organism evidence="1">
    <name type="scientific">bioreactor metagenome</name>
    <dbReference type="NCBI Taxonomy" id="1076179"/>
    <lineage>
        <taxon>unclassified sequences</taxon>
        <taxon>metagenomes</taxon>
        <taxon>ecological metagenomes</taxon>
    </lineage>
</organism>
<name>A0A644ZCD4_9ZZZZ</name>
<sequence length="203" mass="22077">MLENNPGLPKITTIPSMLSNLSQKRMHFSNCSAVPVARISIGLAVEAPSNSSSRKFLISSSDKRGTFIPPVERTSVSITPGPPACVIMAIRFPVSLGCWSTAPMAVSSPRLLHRTMPAFRNNASTAISEFSIAPVWEAAARPPASDIPDFTAARRQPLPISSRAFFNRSCGFLMLSMYIKIVWGDFPSSYVSFRYSTTSSTQV</sequence>
<dbReference type="AlphaFoldDB" id="A0A644ZCD4"/>